<sequence length="192" mass="20780">MAYIRAVTEELYLSGRLLLAMPGMFDPRFERSVNVICVHDQHGALGIGIGHVREGVRFHEVLEEVGIDPGDAPDREVLHGGPVEPGRGFVLHSTDWGGQDTIAVDPLCALSASLDVLRAIAEGRGPKQWLIALGYAGWGSGQLEGEMRQHGWYAATGHRSVVFDTPAEGRWAATWRAEGIDPSFLANTTGRA</sequence>
<dbReference type="RefSeq" id="WP_353983734.1">
    <property type="nucleotide sequence ID" value="NZ_JBEWLY010000013.1"/>
</dbReference>
<dbReference type="HAMAP" id="MF_00758">
    <property type="entry name" value="UPF0301"/>
    <property type="match status" value="1"/>
</dbReference>
<dbReference type="SUPFAM" id="SSF143456">
    <property type="entry name" value="VC0467-like"/>
    <property type="match status" value="1"/>
</dbReference>
<evidence type="ECO:0000313" key="3">
    <source>
        <dbReference type="EMBL" id="MET1755260.1"/>
    </source>
</evidence>
<comment type="similarity">
    <text evidence="1 2">Belongs to the UPF0301 (AlgH) family.</text>
</comment>
<dbReference type="EMBL" id="JBEWLY010000013">
    <property type="protein sequence ID" value="MET1755260.1"/>
    <property type="molecule type" value="Genomic_DNA"/>
</dbReference>
<proteinExistence type="inferred from homology"/>
<dbReference type="Proteomes" id="UP001548713">
    <property type="component" value="Unassembled WGS sequence"/>
</dbReference>
<protein>
    <recommendedName>
        <fullName evidence="2">UPF0301 protein ABVV53_07295</fullName>
    </recommendedName>
</protein>
<evidence type="ECO:0000313" key="4">
    <source>
        <dbReference type="Proteomes" id="UP001548713"/>
    </source>
</evidence>
<dbReference type="InterPro" id="IPR003774">
    <property type="entry name" value="AlgH-like"/>
</dbReference>
<keyword evidence="4" id="KW-1185">Reference proteome</keyword>
<comment type="caution">
    <text evidence="3">The sequence shown here is derived from an EMBL/GenBank/DDBJ whole genome shotgun (WGS) entry which is preliminary data.</text>
</comment>
<dbReference type="Pfam" id="PF02622">
    <property type="entry name" value="DUF179"/>
    <property type="match status" value="1"/>
</dbReference>
<gene>
    <name evidence="3" type="ORF">ABVV53_07295</name>
</gene>
<evidence type="ECO:0000256" key="1">
    <source>
        <dbReference type="ARBA" id="ARBA00009600"/>
    </source>
</evidence>
<evidence type="ECO:0000256" key="2">
    <source>
        <dbReference type="HAMAP-Rule" id="MF_00758"/>
    </source>
</evidence>
<organism evidence="3 4">
    <name type="scientific">Novosphingobium kalidii</name>
    <dbReference type="NCBI Taxonomy" id="3230299"/>
    <lineage>
        <taxon>Bacteria</taxon>
        <taxon>Pseudomonadati</taxon>
        <taxon>Pseudomonadota</taxon>
        <taxon>Alphaproteobacteria</taxon>
        <taxon>Sphingomonadales</taxon>
        <taxon>Sphingomonadaceae</taxon>
        <taxon>Novosphingobium</taxon>
    </lineage>
</organism>
<name>A0ABV2D0A4_9SPHN</name>
<dbReference type="Gene3D" id="3.40.1740.10">
    <property type="entry name" value="VC0467-like"/>
    <property type="match status" value="1"/>
</dbReference>
<accession>A0ABV2D0A4</accession>
<dbReference type="PANTHER" id="PTHR30327">
    <property type="entry name" value="UNCHARACTERIZED PROTEIN YQGE"/>
    <property type="match status" value="1"/>
</dbReference>
<dbReference type="PANTHER" id="PTHR30327:SF1">
    <property type="entry name" value="UPF0301 PROTEIN YQGE"/>
    <property type="match status" value="1"/>
</dbReference>
<reference evidence="3 4" key="1">
    <citation type="submission" date="2024-07" db="EMBL/GenBank/DDBJ databases">
        <title>Novosphingobium kalidii RD2P27.</title>
        <authorList>
            <person name="Sun J.-Q."/>
        </authorList>
    </citation>
    <scope>NUCLEOTIDE SEQUENCE [LARGE SCALE GENOMIC DNA]</scope>
    <source>
        <strain evidence="3 4">RD2P27</strain>
    </source>
</reference>